<sequence length="285" mass="30439">MKLLKEICRGSLLGVANIMPGVSGGTLAISMGIYDKIIYAVTHLRKDLKNSIRILTPIGIGVILGFAGLSFVIRWLFNEYPLQTNLLFVGLVLGGIPEILKPIRTERVNPARILVFFFFFFLVAVLPLLNISGEEAVMEISVSTAVKMFGIGVISAATMVVPGVSGSMILLLLGYYQPLLDEITGCINGFLFMNADQMIRGILILAPAAAGLGVGIIVIAKIVEYLLEHCKVTTYWGVLGLIVASPVGILAEMHSVSVNVVSVITGILALLAGLLVADRLGDKES</sequence>
<dbReference type="AlphaFoldDB" id="A0A9D2PJ78"/>
<name>A0A9D2PJ78_9FIRM</name>
<dbReference type="InterPro" id="IPR007163">
    <property type="entry name" value="VCA0040-like"/>
</dbReference>
<dbReference type="EMBL" id="DWWD01000032">
    <property type="protein sequence ID" value="HJC50603.1"/>
    <property type="molecule type" value="Genomic_DNA"/>
</dbReference>
<feature type="transmembrane region" description="Helical" evidence="1">
    <location>
        <begin position="149"/>
        <end position="173"/>
    </location>
</feature>
<keyword evidence="1" id="KW-0812">Transmembrane</keyword>
<dbReference type="PANTHER" id="PTHR37308:SF1">
    <property type="entry name" value="POLYPRENYL-PHOSPHATE TRANSPORTER"/>
    <property type="match status" value="1"/>
</dbReference>
<feature type="transmembrane region" description="Helical" evidence="1">
    <location>
        <begin position="202"/>
        <end position="223"/>
    </location>
</feature>
<feature type="transmembrane region" description="Helical" evidence="1">
    <location>
        <begin position="12"/>
        <end position="34"/>
    </location>
</feature>
<dbReference type="Proteomes" id="UP000823904">
    <property type="component" value="Unassembled WGS sequence"/>
</dbReference>
<protein>
    <submittedName>
        <fullName evidence="2">DUF368 domain-containing protein</fullName>
    </submittedName>
</protein>
<feature type="transmembrane region" description="Helical" evidence="1">
    <location>
        <begin position="112"/>
        <end position="129"/>
    </location>
</feature>
<evidence type="ECO:0000313" key="2">
    <source>
        <dbReference type="EMBL" id="HJC50603.1"/>
    </source>
</evidence>
<proteinExistence type="predicted"/>
<evidence type="ECO:0000313" key="3">
    <source>
        <dbReference type="Proteomes" id="UP000823904"/>
    </source>
</evidence>
<comment type="caution">
    <text evidence="2">The sequence shown here is derived from an EMBL/GenBank/DDBJ whole genome shotgun (WGS) entry which is preliminary data.</text>
</comment>
<dbReference type="PANTHER" id="PTHR37308">
    <property type="entry name" value="INTEGRAL MEMBRANE PROTEIN"/>
    <property type="match status" value="1"/>
</dbReference>
<keyword evidence="1" id="KW-1133">Transmembrane helix</keyword>
<feature type="transmembrane region" description="Helical" evidence="1">
    <location>
        <begin position="235"/>
        <end position="251"/>
    </location>
</feature>
<dbReference type="Pfam" id="PF04018">
    <property type="entry name" value="VCA0040-like"/>
    <property type="match status" value="1"/>
</dbReference>
<reference evidence="2" key="1">
    <citation type="journal article" date="2021" name="PeerJ">
        <title>Extensive microbial diversity within the chicken gut microbiome revealed by metagenomics and culture.</title>
        <authorList>
            <person name="Gilroy R."/>
            <person name="Ravi A."/>
            <person name="Getino M."/>
            <person name="Pursley I."/>
            <person name="Horton D.L."/>
            <person name="Alikhan N.F."/>
            <person name="Baker D."/>
            <person name="Gharbi K."/>
            <person name="Hall N."/>
            <person name="Watson M."/>
            <person name="Adriaenssens E.M."/>
            <person name="Foster-Nyarko E."/>
            <person name="Jarju S."/>
            <person name="Secka A."/>
            <person name="Antonio M."/>
            <person name="Oren A."/>
            <person name="Chaudhuri R.R."/>
            <person name="La Ragione R."/>
            <person name="Hildebrand F."/>
            <person name="Pallen M.J."/>
        </authorList>
    </citation>
    <scope>NUCLEOTIDE SEQUENCE</scope>
    <source>
        <strain evidence="2">ChiSjej3B21-8574</strain>
    </source>
</reference>
<accession>A0A9D2PJ78</accession>
<gene>
    <name evidence="2" type="ORF">H9754_08555</name>
</gene>
<organism evidence="2 3">
    <name type="scientific">Candidatus Anaerostipes avistercoris</name>
    <dbReference type="NCBI Taxonomy" id="2838462"/>
    <lineage>
        <taxon>Bacteria</taxon>
        <taxon>Bacillati</taxon>
        <taxon>Bacillota</taxon>
        <taxon>Clostridia</taxon>
        <taxon>Lachnospirales</taxon>
        <taxon>Lachnospiraceae</taxon>
        <taxon>Anaerostipes</taxon>
    </lineage>
</organism>
<reference evidence="2" key="2">
    <citation type="submission" date="2021-04" db="EMBL/GenBank/DDBJ databases">
        <authorList>
            <person name="Gilroy R."/>
        </authorList>
    </citation>
    <scope>NUCLEOTIDE SEQUENCE</scope>
    <source>
        <strain evidence="2">ChiSjej3B21-8574</strain>
    </source>
</reference>
<feature type="transmembrane region" description="Helical" evidence="1">
    <location>
        <begin position="54"/>
        <end position="76"/>
    </location>
</feature>
<keyword evidence="1" id="KW-0472">Membrane</keyword>
<feature type="transmembrane region" description="Helical" evidence="1">
    <location>
        <begin position="258"/>
        <end position="277"/>
    </location>
</feature>
<evidence type="ECO:0000256" key="1">
    <source>
        <dbReference type="SAM" id="Phobius"/>
    </source>
</evidence>